<dbReference type="PANTHER" id="PTHR13966">
    <property type="entry name" value="ENDONUCLEASE RELATED"/>
    <property type="match status" value="1"/>
</dbReference>
<keyword evidence="3" id="KW-0540">Nuclease</keyword>
<dbReference type="InterPro" id="IPR009003">
    <property type="entry name" value="Peptidase_S1_PA"/>
</dbReference>
<dbReference type="RefSeq" id="WP_273899441.1">
    <property type="nucleotide sequence ID" value="NZ_JAMDGS010000010.1"/>
</dbReference>
<dbReference type="SUPFAM" id="SSF50494">
    <property type="entry name" value="Trypsin-like serine proteases"/>
    <property type="match status" value="1"/>
</dbReference>
<dbReference type="InterPro" id="IPR001604">
    <property type="entry name" value="Endo_G_ENPP1-like_dom"/>
</dbReference>
<gene>
    <name evidence="3" type="ORF">M5G18_15410</name>
</gene>
<dbReference type="EMBL" id="JAMDGS010000010">
    <property type="protein sequence ID" value="MDD1125979.1"/>
    <property type="molecule type" value="Genomic_DNA"/>
</dbReference>
<dbReference type="Pfam" id="PF01223">
    <property type="entry name" value="Endonuclease_NS"/>
    <property type="match status" value="1"/>
</dbReference>
<evidence type="ECO:0000313" key="3">
    <source>
        <dbReference type="EMBL" id="MDD1125979.1"/>
    </source>
</evidence>
<dbReference type="Pfam" id="PF13365">
    <property type="entry name" value="Trypsin_2"/>
    <property type="match status" value="1"/>
</dbReference>
<evidence type="ECO:0000259" key="1">
    <source>
        <dbReference type="SMART" id="SM00477"/>
    </source>
</evidence>
<name>A0ABT5PPY3_9PSED</name>
<dbReference type="CDD" id="cd00091">
    <property type="entry name" value="NUC"/>
    <property type="match status" value="1"/>
</dbReference>
<proteinExistence type="predicted"/>
<keyword evidence="4" id="KW-1185">Reference proteome</keyword>
<accession>A0ABT5PPY3</accession>
<dbReference type="GO" id="GO:0004519">
    <property type="term" value="F:endonuclease activity"/>
    <property type="evidence" value="ECO:0007669"/>
    <property type="project" value="UniProtKB-KW"/>
</dbReference>
<reference evidence="3" key="1">
    <citation type="submission" date="2022-05" db="EMBL/GenBank/DDBJ databases">
        <title>Novel Pseudomonas spp. Isolated from a Rainbow Trout Aquaculture Facility.</title>
        <authorList>
            <person name="Testerman T."/>
            <person name="Graf J."/>
        </authorList>
    </citation>
    <scope>NUCLEOTIDE SEQUENCE</scope>
    <source>
        <strain evidence="3">ID386</strain>
    </source>
</reference>
<dbReference type="InterPro" id="IPR044925">
    <property type="entry name" value="His-Me_finger_sf"/>
</dbReference>
<keyword evidence="3" id="KW-0255">Endonuclease</keyword>
<dbReference type="Proteomes" id="UP001150531">
    <property type="component" value="Unassembled WGS sequence"/>
</dbReference>
<dbReference type="Gene3D" id="3.40.570.10">
    <property type="entry name" value="Extracellular Endonuclease, subunit A"/>
    <property type="match status" value="1"/>
</dbReference>
<dbReference type="InterPro" id="IPR040255">
    <property type="entry name" value="Non-specific_endonuclease"/>
</dbReference>
<dbReference type="SMART" id="SM00477">
    <property type="entry name" value="NUC"/>
    <property type="match status" value="1"/>
</dbReference>
<dbReference type="InterPro" id="IPR044929">
    <property type="entry name" value="DNA/RNA_non-sp_Endonuclease_sf"/>
</dbReference>
<evidence type="ECO:0000313" key="4">
    <source>
        <dbReference type="Proteomes" id="UP001150531"/>
    </source>
</evidence>
<dbReference type="Gene3D" id="2.40.10.10">
    <property type="entry name" value="Trypsin-like serine proteases"/>
    <property type="match status" value="2"/>
</dbReference>
<dbReference type="SUPFAM" id="SSF54060">
    <property type="entry name" value="His-Me finger endonucleases"/>
    <property type="match status" value="1"/>
</dbReference>
<dbReference type="InterPro" id="IPR043504">
    <property type="entry name" value="Peptidase_S1_PA_chymotrypsin"/>
</dbReference>
<sequence>MASLSREERIGNLKRRLTPEMEKAVQDALLKRRLPESALTALSVASIEALKKGSGLESMINDSTLSGFEAIIQLTGRPPLLIDNDQVVMEPLPDFPPETQGLILKTQKWIPSVGRIEFRNHQMEWAGTGWVVQHVGKGALVVTNRHVAKLVATRKADGSAVFGRSHAGARYGAVIDFREELHSKPGDTVRTAELTRVKYLADDAGADVALLLIETADFKLPTPMELIGDKELPGRGDLVALIGYPAYDSRNDADAQAKYFRDLYDVKRFAPGRILKSADNGQYLTYDCTSLGGNSGSPVIRLSDGKVVGLHFQGTPLKANVAVPARTLSQLIKGELPVSSRLAGVGEEAKDGRHGATLFDGRQGFDREFLKATHTAQVLKTPWPVLPPELAGTLATPSDAPVEPDEPDELRYTHFGVKYSKELKLPLITAVNIDGQAAVRIKRGTDRWFVDERIPASIQLGESNFKDPEIDRGHMVRREDPNWGTAQEAEQANFDTFHYVNASAQHSTLNRGKALWQGLENYILDSTRTHGFKACVFTGPILRDADSEESELVIDGAVAPVEFWKLVVTLDASGDALHATAYVLSQGQLLRKLVESRSRRETLEGFQLGEYRTFQVAIADLAEATNYDFKDYAASDALTRVTAAQEALADGEPVFLPITGLEQIVL</sequence>
<organism evidence="3 4">
    <name type="scientific">Pseudomonas aphyarum</name>
    <dbReference type="NCBI Taxonomy" id="2942629"/>
    <lineage>
        <taxon>Bacteria</taxon>
        <taxon>Pseudomonadati</taxon>
        <taxon>Pseudomonadota</taxon>
        <taxon>Gammaproteobacteria</taxon>
        <taxon>Pseudomonadales</taxon>
        <taxon>Pseudomonadaceae</taxon>
        <taxon>Pseudomonas</taxon>
    </lineage>
</organism>
<dbReference type="SMART" id="SM00892">
    <property type="entry name" value="Endonuclease_NS"/>
    <property type="match status" value="1"/>
</dbReference>
<evidence type="ECO:0000259" key="2">
    <source>
        <dbReference type="SMART" id="SM00892"/>
    </source>
</evidence>
<feature type="domain" description="ENPP1-3/EXOG-like endonuclease/phosphodiesterase" evidence="1">
    <location>
        <begin position="412"/>
        <end position="636"/>
    </location>
</feature>
<protein>
    <submittedName>
        <fullName evidence="3">DNA/RNA non-specific endonuclease</fullName>
    </submittedName>
</protein>
<feature type="domain" description="DNA/RNA non-specific endonuclease/pyrophosphatase/phosphodiesterase" evidence="2">
    <location>
        <begin position="411"/>
        <end position="636"/>
    </location>
</feature>
<dbReference type="InterPro" id="IPR020821">
    <property type="entry name" value="ENPP1-3/EXOG-like_nuc-like"/>
</dbReference>
<keyword evidence="3" id="KW-0378">Hydrolase</keyword>
<dbReference type="PANTHER" id="PTHR13966:SF5">
    <property type="entry name" value="ENDONUCLEASE G, MITOCHONDRIAL"/>
    <property type="match status" value="1"/>
</dbReference>
<comment type="caution">
    <text evidence="3">The sequence shown here is derived from an EMBL/GenBank/DDBJ whole genome shotgun (WGS) entry which is preliminary data.</text>
</comment>